<sequence>MRGVSVSATEHGLDSQVWALQRRSSEIFGRCQLCQHKTDPAKTHLRHCESHERSNTHQENVIKLHLSDPSASLLQALDQHNTFTLSDRCVSDAYIIPDKQKQLINKATIGLLASLNARFQNSSPPSEDQLSTATPAEIPLLPPHWLEQHTFGIYADTPEPHQFNETEAEAVQDLTQTLLGMFAPADDNGDNETDCNSDSSKSLNEEMFNFWDEDNEDDIIGPDDVFDHGDTEPEEPSGGCKRQRMSEQSMRDQRWYLWPDQISCTLDILMHLPRSVFSQRQLDLFLWLLKVNGVNDVPSVYQMKAINQRLQQWIGVKMLQKTSAFGNVYYVNNFLQIIAQELGGPWVRSFLHFFSEDAGKHISESWHASRWLNESPDDLVPPMIRCSCQDFYVFELTKIWNHESGEEYCVPTCWFSRNERMFARCNVLRIANQGAEQGWVVLMKEIEVDETQLLLSFPRLCEGYHQSGIPDPQTVLGVWDEQTGELSPWNHPCSGNPWRAHAKGRRVWNKHNSFLFTLAGLSRKHSHKEYNVHFLCTSNIAGPLEMLDGIVDQLDQAQADSVSAWDCVLDEEVLVLPWVLTLLGDNPMQSEFAAHVGLVGKFFCQVCKVKGKDTLEEPSGRSQNSQPASPAPSVRHRIKDFIKSDTKCSKPDTHATLRHMLDSVIQTHSNGRLKTTVTATGVKDPFLLHYVDRIVSAGKKLYSSNKESAIRSFIETLPDDCTSPVWRLKGLDPHSDTPIEILHVVLLGFIKYLWRDVTQVQLKDKKAKLEELKHRLSSFDTSGLGFPTLNGNTLVKYSGSLVGRDFRCIAQVTPFVLHGMITPESYETWCCLSKLVPMIWQPVIEDIDEYCGQLKQEINAFLFSGMFKERDGDGKVIGECRWVGSGPRSILGVPNSIIPEYLGIPPLILDETAKGTCTNTDKPPGPFSATQTFKHHPTIFDETVVRNGQFQTAKSLMLSNGDPCPLEAHVVVCDQAHVSDVGPCFVGRVEEILRQVHHSGFGDTGLPTPDVILVEVADHQTVSPHYKMPLLQYTGLFIAADWKDLLAVVNTPHNCVSNKCGLTGSRSVYHECTLTSHIIPQVEHLSNPTEQVLNVAQLQNCTILAPFRVPTPQLTPTEVERIIKDSAERKAVSQAKHGKEKGPRPLSRPATPNSTINPVLADMTQASSQRHAASGSCVNVYSTPSSQPLPRSAEPAAATPMLLRPWDSTGIATTSMAVTTSFTSEGHSMPYRPIFNLPHNLQYTLNCRGVPGSQNHSVLYSEPTHSSVPQSH</sequence>
<evidence type="ECO:0000256" key="1">
    <source>
        <dbReference type="SAM" id="Coils"/>
    </source>
</evidence>
<feature type="region of interest" description="Disordered" evidence="2">
    <location>
        <begin position="615"/>
        <end position="635"/>
    </location>
</feature>
<evidence type="ECO:0008006" key="5">
    <source>
        <dbReference type="Google" id="ProtNLM"/>
    </source>
</evidence>
<dbReference type="KEGG" id="mrr:Moror_3234"/>
<accession>V2WN93</accession>
<reference evidence="3 4" key="1">
    <citation type="journal article" date="2014" name="BMC Genomics">
        <title>Genome and secretome analysis of the hemibiotrophic fungal pathogen, Moniliophthora roreri, which causes frosty pod rot disease of cacao: mechanisms of the biotrophic and necrotrophic phases.</title>
        <authorList>
            <person name="Meinhardt L.W."/>
            <person name="Costa G.G.L."/>
            <person name="Thomazella D.P.T."/>
            <person name="Teixeira P.J.P.L."/>
            <person name="Carazzolle M.F."/>
            <person name="Schuster S.C."/>
            <person name="Carlson J.E."/>
            <person name="Guiltinan M.J."/>
            <person name="Mieczkowski P."/>
            <person name="Farmer A."/>
            <person name="Ramaraj T."/>
            <person name="Crozier J."/>
            <person name="Davis R.E."/>
            <person name="Shao J."/>
            <person name="Melnick R.L."/>
            <person name="Pereira G.A.G."/>
            <person name="Bailey B.A."/>
        </authorList>
    </citation>
    <scope>NUCLEOTIDE SEQUENCE [LARGE SCALE GENOMIC DNA]</scope>
    <source>
        <strain evidence="3 4">MCA 2997</strain>
    </source>
</reference>
<dbReference type="Proteomes" id="UP000017559">
    <property type="component" value="Unassembled WGS sequence"/>
</dbReference>
<keyword evidence="1" id="KW-0175">Coiled coil</keyword>
<name>V2WN93_MONRO</name>
<feature type="coiled-coil region" evidence="1">
    <location>
        <begin position="755"/>
        <end position="782"/>
    </location>
</feature>
<comment type="caution">
    <text evidence="3">The sequence shown here is derived from an EMBL/GenBank/DDBJ whole genome shotgun (WGS) entry which is preliminary data.</text>
</comment>
<gene>
    <name evidence="3" type="ORF">Moror_3234</name>
</gene>
<feature type="region of interest" description="Disordered" evidence="2">
    <location>
        <begin position="224"/>
        <end position="245"/>
    </location>
</feature>
<feature type="compositionally biased region" description="Low complexity" evidence="2">
    <location>
        <begin position="622"/>
        <end position="633"/>
    </location>
</feature>
<dbReference type="EMBL" id="AWSO01002324">
    <property type="protein sequence ID" value="ESK81655.1"/>
    <property type="molecule type" value="Genomic_DNA"/>
</dbReference>
<evidence type="ECO:0000313" key="3">
    <source>
        <dbReference type="EMBL" id="ESK81655.1"/>
    </source>
</evidence>
<keyword evidence="4" id="KW-1185">Reference proteome</keyword>
<dbReference type="AlphaFoldDB" id="V2WN93"/>
<dbReference type="PANTHER" id="PTHR31912:SF34">
    <property type="entry name" value="NOTOCHORD-RELATED PROTEIN"/>
    <property type="match status" value="1"/>
</dbReference>
<organism evidence="3 4">
    <name type="scientific">Moniliophthora roreri (strain MCA 2997)</name>
    <name type="common">Cocoa frosty pod rot fungus</name>
    <name type="synonym">Crinipellis roreri</name>
    <dbReference type="NCBI Taxonomy" id="1381753"/>
    <lineage>
        <taxon>Eukaryota</taxon>
        <taxon>Fungi</taxon>
        <taxon>Dikarya</taxon>
        <taxon>Basidiomycota</taxon>
        <taxon>Agaricomycotina</taxon>
        <taxon>Agaricomycetes</taxon>
        <taxon>Agaricomycetidae</taxon>
        <taxon>Agaricales</taxon>
        <taxon>Marasmiineae</taxon>
        <taxon>Marasmiaceae</taxon>
        <taxon>Moniliophthora</taxon>
    </lineage>
</organism>
<evidence type="ECO:0000313" key="4">
    <source>
        <dbReference type="Proteomes" id="UP000017559"/>
    </source>
</evidence>
<proteinExistence type="predicted"/>
<dbReference type="OrthoDB" id="2246127at2759"/>
<dbReference type="HOGENOM" id="CLU_004591_2_1_1"/>
<feature type="region of interest" description="Disordered" evidence="2">
    <location>
        <begin position="1129"/>
        <end position="1157"/>
    </location>
</feature>
<dbReference type="PANTHER" id="PTHR31912">
    <property type="entry name" value="IP13529P"/>
    <property type="match status" value="1"/>
</dbReference>
<protein>
    <recommendedName>
        <fullName evidence="5">Transposase domain-containing protein</fullName>
    </recommendedName>
</protein>
<evidence type="ECO:0000256" key="2">
    <source>
        <dbReference type="SAM" id="MobiDB-lite"/>
    </source>
</evidence>